<protein>
    <submittedName>
        <fullName evidence="8">Erythrose-4-phosphate dehydrogenase</fullName>
    </submittedName>
</protein>
<dbReference type="InterPro" id="IPR020829">
    <property type="entry name" value="GlycerAld_3-P_DH_cat"/>
</dbReference>
<keyword evidence="9" id="KW-1185">Reference proteome</keyword>
<dbReference type="Pfam" id="PF00044">
    <property type="entry name" value="Gp_dh_N"/>
    <property type="match status" value="1"/>
</dbReference>
<dbReference type="Proteomes" id="UP000433788">
    <property type="component" value="Unassembled WGS sequence"/>
</dbReference>
<organism evidence="8 9">
    <name type="scientific">Spiribacter salilacus</name>
    <dbReference type="NCBI Taxonomy" id="2664894"/>
    <lineage>
        <taxon>Bacteria</taxon>
        <taxon>Pseudomonadati</taxon>
        <taxon>Pseudomonadota</taxon>
        <taxon>Gammaproteobacteria</taxon>
        <taxon>Chromatiales</taxon>
        <taxon>Ectothiorhodospiraceae</taxon>
        <taxon>Spiribacter</taxon>
    </lineage>
</organism>
<feature type="binding site" evidence="4">
    <location>
        <begin position="12"/>
        <end position="13"/>
    </location>
    <ligand>
        <name>NAD(+)</name>
        <dbReference type="ChEBI" id="CHEBI:57540"/>
    </ligand>
</feature>
<feature type="active site" description="Nucleophile" evidence="3">
    <location>
        <position position="155"/>
    </location>
</feature>
<evidence type="ECO:0000313" key="8">
    <source>
        <dbReference type="EMBL" id="MRH77359.1"/>
    </source>
</evidence>
<evidence type="ECO:0000256" key="6">
    <source>
        <dbReference type="RuleBase" id="RU000397"/>
    </source>
</evidence>
<feature type="site" description="Activates thiol group during catalysis" evidence="5">
    <location>
        <position position="182"/>
    </location>
</feature>
<dbReference type="InterPro" id="IPR036291">
    <property type="entry name" value="NAD(P)-bd_dom_sf"/>
</dbReference>
<evidence type="ECO:0000256" key="5">
    <source>
        <dbReference type="PIRSR" id="PIRSR000149-4"/>
    </source>
</evidence>
<dbReference type="Gene3D" id="3.40.50.720">
    <property type="entry name" value="NAD(P)-binding Rossmann-like Domain"/>
    <property type="match status" value="1"/>
</dbReference>
<reference evidence="8 9" key="1">
    <citation type="submission" date="2019-11" db="EMBL/GenBank/DDBJ databases">
        <authorList>
            <person name="Zhang X.Y."/>
        </authorList>
    </citation>
    <scope>NUCLEOTIDE SEQUENCE [LARGE SCALE GENOMIC DNA]</scope>
    <source>
        <strain evidence="8 9">C176</strain>
    </source>
</reference>
<keyword evidence="4" id="KW-0520">NAD</keyword>
<comment type="similarity">
    <text evidence="6">Belongs to the glyceraldehyde-3-phosphate dehydrogenase family.</text>
</comment>
<proteinExistence type="inferred from homology"/>
<dbReference type="PANTHER" id="PTHR43148">
    <property type="entry name" value="GLYCERALDEHYDE-3-PHOSPHATE DEHYDROGENASE 2"/>
    <property type="match status" value="1"/>
</dbReference>
<feature type="binding site" evidence="4">
    <location>
        <position position="123"/>
    </location>
    <ligand>
        <name>NAD(+)</name>
        <dbReference type="ChEBI" id="CHEBI:57540"/>
    </ligand>
</feature>
<evidence type="ECO:0000259" key="7">
    <source>
        <dbReference type="SMART" id="SM00846"/>
    </source>
</evidence>
<dbReference type="GO" id="GO:0051287">
    <property type="term" value="F:NAD binding"/>
    <property type="evidence" value="ECO:0007669"/>
    <property type="project" value="InterPro"/>
</dbReference>
<dbReference type="SMART" id="SM00846">
    <property type="entry name" value="Gp_dh_N"/>
    <property type="match status" value="1"/>
</dbReference>
<dbReference type="Gene3D" id="3.30.360.10">
    <property type="entry name" value="Dihydrodipicolinate Reductase, domain 2"/>
    <property type="match status" value="1"/>
</dbReference>
<evidence type="ECO:0000256" key="4">
    <source>
        <dbReference type="PIRSR" id="PIRSR000149-3"/>
    </source>
</evidence>
<keyword evidence="2" id="KW-0560">Oxidoreductase</keyword>
<dbReference type="SUPFAM" id="SSF51735">
    <property type="entry name" value="NAD(P)-binding Rossmann-fold domains"/>
    <property type="match status" value="1"/>
</dbReference>
<comment type="caution">
    <text evidence="8">The sequence shown here is derived from an EMBL/GenBank/DDBJ whole genome shotgun (WGS) entry which is preliminary data.</text>
</comment>
<dbReference type="Pfam" id="PF02800">
    <property type="entry name" value="Gp_dh_C"/>
    <property type="match status" value="1"/>
</dbReference>
<dbReference type="PIRSF" id="PIRSF000149">
    <property type="entry name" value="GAP_DH"/>
    <property type="match status" value="1"/>
</dbReference>
<dbReference type="AlphaFoldDB" id="A0A6N7QPQ2"/>
<dbReference type="GO" id="GO:0016620">
    <property type="term" value="F:oxidoreductase activity, acting on the aldehyde or oxo group of donors, NAD or NADP as acceptor"/>
    <property type="evidence" value="ECO:0007669"/>
    <property type="project" value="InterPro"/>
</dbReference>
<feature type="domain" description="Glyceraldehyde 3-phosphate dehydrogenase NAD(P) binding" evidence="7">
    <location>
        <begin position="3"/>
        <end position="155"/>
    </location>
</feature>
<sequence length="333" mass="35904">MGYRIAINGYGRIGRSVLRAIIERADTRNLEIAAINQPGDADSIALATRYDSNHGRFKAAVTAHRNWLEFDGQKVALYPGVSAEELPWKQLGIDLVLDCSGQPADRNLAAAHLQAGARKVLFSNPATKDVDATIIHGFNDHILQPEDQIISAGSCTTNCLVPLLDAIDSAFGILHGGSTTLHAAMNDQPVSDTITQGRAALNAMVPVDTALAAGIARLLPALAGKIECTHIRVPTTNVSAMDISLSLQKATSAEQLNSLFSTRSADQWRGIIDVNADPVSSVDFNHDSHSGIIDLRQTRVAKGHFAKIVCWFDNEWGFSNRMVDIAQRLAHAQ</sequence>
<dbReference type="EMBL" id="WJPP01000001">
    <property type="protein sequence ID" value="MRH77359.1"/>
    <property type="molecule type" value="Genomic_DNA"/>
</dbReference>
<dbReference type="InterPro" id="IPR020831">
    <property type="entry name" value="GlycerAld/Erythrose_P_DH"/>
</dbReference>
<evidence type="ECO:0000256" key="2">
    <source>
        <dbReference type="ARBA" id="ARBA00023002"/>
    </source>
</evidence>
<dbReference type="RefSeq" id="WP_153718414.1">
    <property type="nucleotide sequence ID" value="NZ_WJPP01000001.1"/>
</dbReference>
<dbReference type="SUPFAM" id="SSF55347">
    <property type="entry name" value="Glyceraldehyde-3-phosphate dehydrogenase-like, C-terminal domain"/>
    <property type="match status" value="1"/>
</dbReference>
<evidence type="ECO:0000256" key="1">
    <source>
        <dbReference type="ARBA" id="ARBA00011881"/>
    </source>
</evidence>
<dbReference type="InterPro" id="IPR020828">
    <property type="entry name" value="GlycerAld_3-P_DH_NAD(P)-bd"/>
</dbReference>
<comment type="subunit">
    <text evidence="1">Homotetramer.</text>
</comment>
<evidence type="ECO:0000256" key="3">
    <source>
        <dbReference type="PIRSR" id="PIRSR000149-1"/>
    </source>
</evidence>
<name>A0A6N7QPQ2_9GAMM</name>
<keyword evidence="4" id="KW-0547">Nucleotide-binding</keyword>
<evidence type="ECO:0000313" key="9">
    <source>
        <dbReference type="Proteomes" id="UP000433788"/>
    </source>
</evidence>
<gene>
    <name evidence="8" type="ORF">GH984_01360</name>
</gene>
<dbReference type="FunFam" id="3.40.50.720:FF:000001">
    <property type="entry name" value="Glyceraldehyde-3-phosphate dehydrogenase"/>
    <property type="match status" value="1"/>
</dbReference>
<accession>A0A6N7QPQ2</accession>
<feature type="binding site" evidence="4">
    <location>
        <position position="314"/>
    </location>
    <ligand>
        <name>NAD(+)</name>
        <dbReference type="ChEBI" id="CHEBI:57540"/>
    </ligand>
</feature>
<dbReference type="PRINTS" id="PR00078">
    <property type="entry name" value="G3PDHDRGNASE"/>
</dbReference>